<evidence type="ECO:0000313" key="22">
    <source>
        <dbReference type="Proteomes" id="UP000054516"/>
    </source>
</evidence>
<dbReference type="GO" id="GO:0016020">
    <property type="term" value="C:membrane"/>
    <property type="evidence" value="ECO:0007669"/>
    <property type="project" value="UniProtKB-SubCell"/>
</dbReference>
<evidence type="ECO:0000256" key="5">
    <source>
        <dbReference type="ARBA" id="ARBA00004906"/>
    </source>
</evidence>
<dbReference type="InterPro" id="IPR001841">
    <property type="entry name" value="Znf_RING"/>
</dbReference>
<dbReference type="OrthoDB" id="660555at2759"/>
<keyword evidence="16" id="KW-0449">Lipoprotein</keyword>
<evidence type="ECO:0000256" key="17">
    <source>
        <dbReference type="PROSITE-ProRule" id="PRU00175"/>
    </source>
</evidence>
<feature type="compositionally biased region" description="Polar residues" evidence="18">
    <location>
        <begin position="205"/>
        <end position="229"/>
    </location>
</feature>
<dbReference type="GO" id="GO:0008270">
    <property type="term" value="F:zinc ion binding"/>
    <property type="evidence" value="ECO:0007669"/>
    <property type="project" value="UniProtKB-KW"/>
</dbReference>
<keyword evidence="11 17" id="KW-0863">Zinc-finger</keyword>
<evidence type="ECO:0000256" key="6">
    <source>
        <dbReference type="ARBA" id="ARBA00012483"/>
    </source>
</evidence>
<dbReference type="STRING" id="77044.A0A1S7UJZ7"/>
<evidence type="ECO:0000256" key="16">
    <source>
        <dbReference type="ARBA" id="ARBA00023288"/>
    </source>
</evidence>
<keyword evidence="9" id="KW-0479">Metal-binding</keyword>
<keyword evidence="12" id="KW-0833">Ubl conjugation pathway</keyword>
<dbReference type="InterPro" id="IPR051878">
    <property type="entry name" value="ZNRF_ubiq-protein_ligase"/>
</dbReference>
<dbReference type="Pfam" id="PF01363">
    <property type="entry name" value="FYVE"/>
    <property type="match status" value="1"/>
</dbReference>
<evidence type="ECO:0000259" key="19">
    <source>
        <dbReference type="PROSITE" id="PS50089"/>
    </source>
</evidence>
<evidence type="ECO:0000256" key="13">
    <source>
        <dbReference type="ARBA" id="ARBA00022833"/>
    </source>
</evidence>
<dbReference type="InterPro" id="IPR000306">
    <property type="entry name" value="Znf_FYVE"/>
</dbReference>
<evidence type="ECO:0000256" key="3">
    <source>
        <dbReference type="ARBA" id="ARBA00004177"/>
    </source>
</evidence>
<dbReference type="GO" id="GO:0070936">
    <property type="term" value="P:protein K48-linked ubiquitination"/>
    <property type="evidence" value="ECO:0007669"/>
    <property type="project" value="TreeGrafter"/>
</dbReference>
<keyword evidence="15" id="KW-0458">Lysosome</keyword>
<dbReference type="AlphaFoldDB" id="A0A1S7UJZ7"/>
<dbReference type="Proteomes" id="UP000054516">
    <property type="component" value="Unassembled WGS sequence"/>
</dbReference>
<dbReference type="SMART" id="SM00184">
    <property type="entry name" value="RING"/>
    <property type="match status" value="1"/>
</dbReference>
<feature type="compositionally biased region" description="Low complexity" evidence="18">
    <location>
        <begin position="371"/>
        <end position="385"/>
    </location>
</feature>
<feature type="region of interest" description="Disordered" evidence="18">
    <location>
        <begin position="361"/>
        <end position="418"/>
    </location>
</feature>
<dbReference type="PANTHER" id="PTHR46661:SF4">
    <property type="entry name" value="RING-TYPE DOMAIN-CONTAINING PROTEIN"/>
    <property type="match status" value="1"/>
</dbReference>
<comment type="catalytic activity">
    <reaction evidence="1">
        <text>S-ubiquitinyl-[E2 ubiquitin-conjugating enzyme]-L-cysteine + [acceptor protein]-L-lysine = [E2 ubiquitin-conjugating enzyme]-L-cysteine + N(6)-ubiquitinyl-[acceptor protein]-L-lysine.</text>
        <dbReference type="EC" id="2.3.2.27"/>
    </reaction>
</comment>
<dbReference type="SMART" id="SM00064">
    <property type="entry name" value="FYVE"/>
    <property type="match status" value="1"/>
</dbReference>
<dbReference type="SUPFAM" id="SSF57903">
    <property type="entry name" value="FYVE/PHD zinc finger"/>
    <property type="match status" value="1"/>
</dbReference>
<evidence type="ECO:0000256" key="8">
    <source>
        <dbReference type="ARBA" id="ARBA00022707"/>
    </source>
</evidence>
<feature type="compositionally biased region" description="Polar residues" evidence="18">
    <location>
        <begin position="140"/>
        <end position="155"/>
    </location>
</feature>
<feature type="compositionally biased region" description="Low complexity" evidence="18">
    <location>
        <begin position="186"/>
        <end position="196"/>
    </location>
</feature>
<dbReference type="GO" id="GO:0043161">
    <property type="term" value="P:proteasome-mediated ubiquitin-dependent protein catabolic process"/>
    <property type="evidence" value="ECO:0007669"/>
    <property type="project" value="TreeGrafter"/>
</dbReference>
<evidence type="ECO:0000313" key="21">
    <source>
        <dbReference type="EMBL" id="GAP83358.1"/>
    </source>
</evidence>
<evidence type="ECO:0000259" key="20">
    <source>
        <dbReference type="PROSITE" id="PS50178"/>
    </source>
</evidence>
<dbReference type="GO" id="GO:0061630">
    <property type="term" value="F:ubiquitin protein ligase activity"/>
    <property type="evidence" value="ECO:0007669"/>
    <property type="project" value="UniProtKB-EC"/>
</dbReference>
<dbReference type="PANTHER" id="PTHR46661">
    <property type="entry name" value="E3 UBIQUITIN-PROTEIN LIGASE ZNRF1-LIKE PROTEIN"/>
    <property type="match status" value="1"/>
</dbReference>
<organism evidence="21">
    <name type="scientific">Rosellinia necatrix</name>
    <name type="common">White root-rot fungus</name>
    <dbReference type="NCBI Taxonomy" id="77044"/>
    <lineage>
        <taxon>Eukaryota</taxon>
        <taxon>Fungi</taxon>
        <taxon>Dikarya</taxon>
        <taxon>Ascomycota</taxon>
        <taxon>Pezizomycotina</taxon>
        <taxon>Sordariomycetes</taxon>
        <taxon>Xylariomycetidae</taxon>
        <taxon>Xylariales</taxon>
        <taxon>Xylariaceae</taxon>
        <taxon>Rosellinia</taxon>
    </lineage>
</organism>
<dbReference type="InterPro" id="IPR017455">
    <property type="entry name" value="Znf_FYVE-rel"/>
</dbReference>
<dbReference type="PROSITE" id="PS50089">
    <property type="entry name" value="ZF_RING_2"/>
    <property type="match status" value="1"/>
</dbReference>
<reference evidence="21" key="1">
    <citation type="submission" date="2016-03" db="EMBL/GenBank/DDBJ databases">
        <title>Draft genome sequence of Rosellinia necatrix.</title>
        <authorList>
            <person name="Kanematsu S."/>
        </authorList>
    </citation>
    <scope>NUCLEOTIDE SEQUENCE [LARGE SCALE GENOMIC DNA]</scope>
    <source>
        <strain evidence="21">W97</strain>
    </source>
</reference>
<evidence type="ECO:0000256" key="12">
    <source>
        <dbReference type="ARBA" id="ARBA00022786"/>
    </source>
</evidence>
<evidence type="ECO:0000256" key="9">
    <source>
        <dbReference type="ARBA" id="ARBA00022723"/>
    </source>
</evidence>
<evidence type="ECO:0000256" key="11">
    <source>
        <dbReference type="ARBA" id="ARBA00022771"/>
    </source>
</evidence>
<keyword evidence="22" id="KW-1185">Reference proteome</keyword>
<evidence type="ECO:0000256" key="18">
    <source>
        <dbReference type="SAM" id="MobiDB-lite"/>
    </source>
</evidence>
<feature type="domain" description="RING-type" evidence="19">
    <location>
        <begin position="735"/>
        <end position="777"/>
    </location>
</feature>
<keyword evidence="8" id="KW-0519">Myristate</keyword>
<feature type="domain" description="FYVE-type" evidence="20">
    <location>
        <begin position="428"/>
        <end position="518"/>
    </location>
</feature>
<protein>
    <recommendedName>
        <fullName evidence="6">RING-type E3 ubiquitin transferase</fullName>
        <ecNumber evidence="6">2.3.2.27</ecNumber>
    </recommendedName>
</protein>
<feature type="compositionally biased region" description="Polar residues" evidence="18">
    <location>
        <begin position="563"/>
        <end position="584"/>
    </location>
</feature>
<feature type="compositionally biased region" description="Polar residues" evidence="18">
    <location>
        <begin position="69"/>
        <end position="86"/>
    </location>
</feature>
<evidence type="ECO:0000256" key="10">
    <source>
        <dbReference type="ARBA" id="ARBA00022753"/>
    </source>
</evidence>
<evidence type="ECO:0000256" key="7">
    <source>
        <dbReference type="ARBA" id="ARBA00022679"/>
    </source>
</evidence>
<keyword evidence="14" id="KW-0472">Membrane</keyword>
<gene>
    <name evidence="21" type="ORF">SAMD00023353_0202910</name>
</gene>
<accession>A0A1S7UJZ7</accession>
<keyword evidence="7" id="KW-0808">Transferase</keyword>
<comment type="pathway">
    <text evidence="5">Protein modification; protein ubiquitination.</text>
</comment>
<dbReference type="CDD" id="cd15737">
    <property type="entry name" value="FYVE2_Vac1p_like"/>
    <property type="match status" value="1"/>
</dbReference>
<comment type="subcellular location">
    <subcellularLocation>
        <location evidence="3">Endosome</location>
    </subcellularLocation>
    <subcellularLocation>
        <location evidence="4">Lysosome</location>
    </subcellularLocation>
    <subcellularLocation>
        <location evidence="2">Membrane</location>
        <topology evidence="2">Peripheral membrane protein</topology>
    </subcellularLocation>
</comment>
<feature type="region of interest" description="Disordered" evidence="18">
    <location>
        <begin position="512"/>
        <end position="584"/>
    </location>
</feature>
<dbReference type="SUPFAM" id="SSF57850">
    <property type="entry name" value="RING/U-box"/>
    <property type="match status" value="1"/>
</dbReference>
<dbReference type="EC" id="2.3.2.27" evidence="6"/>
<keyword evidence="10" id="KW-0967">Endosome</keyword>
<sequence>MSASPEDNVQTGDSAGPPGQPVLVNGIHIAETSTVSPNAADEDESEDRPVDGAQNAAGESTSNEEHPVNGNTRGNEVSSQTEQESPGYNVIDAESGESDIKHVAPWLPATLHQNSPATPGTPGSPAGPSHVRDGAAPGAVSTNGLPEPSVSSVTAPETPGNPGNHEATENPETAEGPEAAENAETHGQQDSGSQVDGVGGVHGQYNSAPPNEPSTHTSNSSDTPTSQHSPAPTGPPPPHPTDYEDLTSQGGNRGDSGSPFQVSMPPDESSDSTSNPSPELDPQIAPGQDSSSGQADEPENQGNESPRRDTAGLGGPVGSPNLEEGNLHGQQTSHNVPGPNEASDRGDTAVVIASLNVSQAGFPPQHREASHSTSGSIFQSFSSPGPSLPAPRRLGSGSTMNPIAPSFIPRPGQSGAHPEFTLPRWQPDAEVTHCPICDTQFGMFLRRHHCRKCGRVVCDRCSPHRITIPHPYIVRPPGDRGPAAQYSYPGVEGSIADFNSVGGGERVRLCNPCVPDPNTAPPPPRPQPSSQPLVVDGRSQRARLASYSSGNHGINPTPYPPTQHHNPSRSRSASTSAGPDQQYLSFIPYNSTSRQYSNSTDFQPLPHRRAASSGLRYTSQIEHFGRARGSSSSSPFSGLNRPLPRTPTPEREVPEEDTCPVCHGELPSRTLVNYEVLREIHINNCITSHSNYGSSQPAGAARLESHGTPPPRTTRRTRMFPYVATEKDCVGDVECTICLEEFKVGEEMARLECFCRFHRSCIDSWFVNHPGRCPIHQHDSFGY</sequence>
<proteinExistence type="predicted"/>
<evidence type="ECO:0000256" key="1">
    <source>
        <dbReference type="ARBA" id="ARBA00000900"/>
    </source>
</evidence>
<dbReference type="CDD" id="cd16489">
    <property type="entry name" value="mRING-CH-C4HC2H_ZNRF"/>
    <property type="match status" value="1"/>
</dbReference>
<feature type="region of interest" description="Disordered" evidence="18">
    <location>
        <begin position="696"/>
        <end position="715"/>
    </location>
</feature>
<feature type="compositionally biased region" description="Polar residues" evidence="18">
    <location>
        <begin position="288"/>
        <end position="304"/>
    </location>
</feature>
<evidence type="ECO:0000256" key="4">
    <source>
        <dbReference type="ARBA" id="ARBA00004371"/>
    </source>
</evidence>
<name>A0A1S7UJZ7_ROSNE</name>
<dbReference type="InterPro" id="IPR013083">
    <property type="entry name" value="Znf_RING/FYVE/PHD"/>
</dbReference>
<feature type="region of interest" description="Disordered" evidence="18">
    <location>
        <begin position="1"/>
        <end position="345"/>
    </location>
</feature>
<dbReference type="PROSITE" id="PS50178">
    <property type="entry name" value="ZF_FYVE"/>
    <property type="match status" value="1"/>
</dbReference>
<keyword evidence="13" id="KW-0862">Zinc</keyword>
<dbReference type="GO" id="GO:0005768">
    <property type="term" value="C:endosome"/>
    <property type="evidence" value="ECO:0007669"/>
    <property type="project" value="UniProtKB-SubCell"/>
</dbReference>
<dbReference type="Gene3D" id="3.30.40.10">
    <property type="entry name" value="Zinc/RING finger domain, C3HC4 (zinc finger)"/>
    <property type="match status" value="2"/>
</dbReference>
<feature type="compositionally biased region" description="Polar residues" evidence="18">
    <location>
        <begin position="1"/>
        <end position="13"/>
    </location>
</feature>
<feature type="compositionally biased region" description="Low complexity" evidence="18">
    <location>
        <begin position="115"/>
        <end position="129"/>
    </location>
</feature>
<evidence type="ECO:0000256" key="14">
    <source>
        <dbReference type="ARBA" id="ARBA00023136"/>
    </source>
</evidence>
<feature type="compositionally biased region" description="Pro residues" evidence="18">
    <location>
        <begin position="514"/>
        <end position="529"/>
    </location>
</feature>
<evidence type="ECO:0000256" key="2">
    <source>
        <dbReference type="ARBA" id="ARBA00004170"/>
    </source>
</evidence>
<dbReference type="InterPro" id="IPR011011">
    <property type="entry name" value="Znf_FYVE_PHD"/>
</dbReference>
<dbReference type="Pfam" id="PF13639">
    <property type="entry name" value="zf-RING_2"/>
    <property type="match status" value="1"/>
</dbReference>
<evidence type="ECO:0000256" key="15">
    <source>
        <dbReference type="ARBA" id="ARBA00023228"/>
    </source>
</evidence>
<feature type="region of interest" description="Disordered" evidence="18">
    <location>
        <begin position="625"/>
        <end position="659"/>
    </location>
</feature>
<dbReference type="EMBL" id="DF977447">
    <property type="protein sequence ID" value="GAP83358.1"/>
    <property type="molecule type" value="Genomic_DNA"/>
</dbReference>